<dbReference type="InterPro" id="IPR003439">
    <property type="entry name" value="ABC_transporter-like_ATP-bd"/>
</dbReference>
<keyword evidence="4" id="KW-0175">Coiled coil</keyword>
<keyword evidence="2" id="KW-0547">Nucleotide-binding</keyword>
<keyword evidence="1" id="KW-0677">Repeat</keyword>
<evidence type="ECO:0000256" key="2">
    <source>
        <dbReference type="ARBA" id="ARBA00022741"/>
    </source>
</evidence>
<dbReference type="PANTHER" id="PTHR19211">
    <property type="entry name" value="ATP-BINDING TRANSPORT PROTEIN-RELATED"/>
    <property type="match status" value="1"/>
</dbReference>
<dbReference type="Proteomes" id="UP000779508">
    <property type="component" value="Unassembled WGS sequence"/>
</dbReference>
<organism evidence="6 7">
    <name type="scientific">Alkaliphilus flagellatus</name>
    <dbReference type="NCBI Taxonomy" id="2841507"/>
    <lineage>
        <taxon>Bacteria</taxon>
        <taxon>Bacillati</taxon>
        <taxon>Bacillota</taxon>
        <taxon>Clostridia</taxon>
        <taxon>Peptostreptococcales</taxon>
        <taxon>Natronincolaceae</taxon>
        <taxon>Alkaliphilus</taxon>
    </lineage>
</organism>
<dbReference type="Pfam" id="PF00005">
    <property type="entry name" value="ABC_tran"/>
    <property type="match status" value="2"/>
</dbReference>
<dbReference type="PROSITE" id="PS00211">
    <property type="entry name" value="ABC_TRANSPORTER_1"/>
    <property type="match status" value="1"/>
</dbReference>
<dbReference type="InterPro" id="IPR017871">
    <property type="entry name" value="ABC_transporter-like_CS"/>
</dbReference>
<evidence type="ECO:0000256" key="1">
    <source>
        <dbReference type="ARBA" id="ARBA00022737"/>
    </source>
</evidence>
<name>A0ABS6G058_9FIRM</name>
<dbReference type="InterPro" id="IPR003593">
    <property type="entry name" value="AAA+_ATPase"/>
</dbReference>
<evidence type="ECO:0000313" key="7">
    <source>
        <dbReference type="Proteomes" id="UP000779508"/>
    </source>
</evidence>
<evidence type="ECO:0000259" key="5">
    <source>
        <dbReference type="PROSITE" id="PS50893"/>
    </source>
</evidence>
<dbReference type="NCBIfam" id="NF000355">
    <property type="entry name" value="ribo_prot_ABC_F"/>
    <property type="match status" value="1"/>
</dbReference>
<protein>
    <submittedName>
        <fullName evidence="6">ABC-F type ribosomal protection protein</fullName>
    </submittedName>
</protein>
<sequence length="554" mass="64171">MLLNVNSITKYIKDKKILENISFKIYEKQKIGLIGDNGAGKSTLLKVIMKEIVSDDGSVDVRGNIGYLPQDFSIDEDKTVEEFLKDYEFHHNLIPTLSRLNLNEKYKQRIETLSGGEKTRLYITRIILSKPQLLILDEPTNHLDYEGITWLVDFISKFQGGVLIVSHDRYFLEKTVNKILELEKGSLREYNGGYSFYKNTKEKELEREIIAYEAYKKEKKKLELAAIKVMERSNKYNNMSQNDFYRGKAAKIAKRSKAIISRLEQMEEVSKPNQPLKINLAFGKEGKRLGDILVRGEKLKKVYDNTIFENISFQIQRNKRIGIIGKNGVGKSTLLKAIVGIESVDGNLTISPSVKIGYFSQELKNLDENLTLLDEVKKIDANQSKIRNLMACMLFKGEDVFKKISNLSLGERVRIIFLKLILGGYQLLVLDEPTNFLDIISREKIEEALLDYEGAILFVSHDHYFVRRMAQEIWEMDNKGITRYLGDYEYYLNKKNQKGEKNKRIAKEEILNLEMELSTISFKLISCSDNEKKELDKKYSEVLQQLKYLKSNFR</sequence>
<dbReference type="InterPro" id="IPR050611">
    <property type="entry name" value="ABCF"/>
</dbReference>
<dbReference type="EMBL" id="JAHLQK010000002">
    <property type="protein sequence ID" value="MBU5675875.1"/>
    <property type="molecule type" value="Genomic_DNA"/>
</dbReference>
<dbReference type="PROSITE" id="PS50893">
    <property type="entry name" value="ABC_TRANSPORTER_2"/>
    <property type="match status" value="2"/>
</dbReference>
<feature type="coiled-coil region" evidence="4">
    <location>
        <begin position="496"/>
        <end position="552"/>
    </location>
</feature>
<dbReference type="RefSeq" id="WP_216415368.1">
    <property type="nucleotide sequence ID" value="NZ_JAHLQK010000002.1"/>
</dbReference>
<feature type="coiled-coil region" evidence="4">
    <location>
        <begin position="198"/>
        <end position="232"/>
    </location>
</feature>
<dbReference type="CDD" id="cd03221">
    <property type="entry name" value="ABCF_EF-3"/>
    <property type="match status" value="2"/>
</dbReference>
<feature type="domain" description="ABC transporter" evidence="5">
    <location>
        <begin position="287"/>
        <end position="503"/>
    </location>
</feature>
<proteinExistence type="predicted"/>
<dbReference type="Pfam" id="PF12848">
    <property type="entry name" value="ABC_tran_Xtn"/>
    <property type="match status" value="1"/>
</dbReference>
<accession>A0ABS6G058</accession>
<evidence type="ECO:0000256" key="3">
    <source>
        <dbReference type="ARBA" id="ARBA00022840"/>
    </source>
</evidence>
<evidence type="ECO:0000313" key="6">
    <source>
        <dbReference type="EMBL" id="MBU5675875.1"/>
    </source>
</evidence>
<dbReference type="InterPro" id="IPR032781">
    <property type="entry name" value="ABC_tran_Xtn"/>
</dbReference>
<dbReference type="PANTHER" id="PTHR19211:SF100">
    <property type="entry name" value="RIBOSOME PROTECTION PROTEIN VMLR"/>
    <property type="match status" value="1"/>
</dbReference>
<feature type="domain" description="ABC transporter" evidence="5">
    <location>
        <begin position="3"/>
        <end position="209"/>
    </location>
</feature>
<keyword evidence="3" id="KW-0067">ATP-binding</keyword>
<evidence type="ECO:0000256" key="4">
    <source>
        <dbReference type="SAM" id="Coils"/>
    </source>
</evidence>
<reference evidence="6 7" key="1">
    <citation type="submission" date="2021-06" db="EMBL/GenBank/DDBJ databases">
        <authorList>
            <person name="Sun Q."/>
            <person name="Li D."/>
        </authorList>
    </citation>
    <scope>NUCLEOTIDE SEQUENCE [LARGE SCALE GENOMIC DNA]</scope>
    <source>
        <strain evidence="6 7">MSJ-5</strain>
    </source>
</reference>
<comment type="caution">
    <text evidence="6">The sequence shown here is derived from an EMBL/GenBank/DDBJ whole genome shotgun (WGS) entry which is preliminary data.</text>
</comment>
<dbReference type="SMART" id="SM00382">
    <property type="entry name" value="AAA"/>
    <property type="match status" value="2"/>
</dbReference>
<gene>
    <name evidence="6" type="primary">abc-f</name>
    <name evidence="6" type="ORF">KQI88_05555</name>
</gene>
<keyword evidence="7" id="KW-1185">Reference proteome</keyword>